<gene>
    <name evidence="1" type="ORF">NB063_21620</name>
</gene>
<name>A0ABT0U8C1_9BACT</name>
<reference evidence="1 2" key="1">
    <citation type="journal article" date="2022" name="Syst. Appl. Microbiol.">
        <title>Rhodopirellula aestuarii sp. nov., a novel member of the genus Rhodopirellula isolated from brackish sediments collected in the Tagus River estuary, Portugal.</title>
        <authorList>
            <person name="Vitorino I.R."/>
            <person name="Klimek D."/>
            <person name="Calusinska M."/>
            <person name="Lobo-da-Cunha A."/>
            <person name="Vasconcelos V."/>
            <person name="Lage O.M."/>
        </authorList>
    </citation>
    <scope>NUCLEOTIDE SEQUENCE [LARGE SCALE GENOMIC DNA]</scope>
    <source>
        <strain evidence="1 2">ICT_H3.1</strain>
    </source>
</reference>
<comment type="caution">
    <text evidence="1">The sequence shown here is derived from an EMBL/GenBank/DDBJ whole genome shotgun (WGS) entry which is preliminary data.</text>
</comment>
<protein>
    <submittedName>
        <fullName evidence="1">Uncharacterized protein</fullName>
    </submittedName>
</protein>
<evidence type="ECO:0000313" key="1">
    <source>
        <dbReference type="EMBL" id="MCM2373219.1"/>
    </source>
</evidence>
<keyword evidence="2" id="KW-1185">Reference proteome</keyword>
<dbReference type="Proteomes" id="UP001202961">
    <property type="component" value="Unassembled WGS sequence"/>
</dbReference>
<dbReference type="EMBL" id="JAMQBK010000060">
    <property type="protein sequence ID" value="MCM2373219.1"/>
    <property type="molecule type" value="Genomic_DNA"/>
</dbReference>
<accession>A0ABT0U8C1</accession>
<proteinExistence type="predicted"/>
<evidence type="ECO:0000313" key="2">
    <source>
        <dbReference type="Proteomes" id="UP001202961"/>
    </source>
</evidence>
<dbReference type="RefSeq" id="WP_250930892.1">
    <property type="nucleotide sequence ID" value="NZ_JAMQBK010000060.1"/>
</dbReference>
<organism evidence="1 2">
    <name type="scientific">Aporhodopirellula aestuarii</name>
    <dbReference type="NCBI Taxonomy" id="2950107"/>
    <lineage>
        <taxon>Bacteria</taxon>
        <taxon>Pseudomonadati</taxon>
        <taxon>Planctomycetota</taxon>
        <taxon>Planctomycetia</taxon>
        <taxon>Pirellulales</taxon>
        <taxon>Pirellulaceae</taxon>
        <taxon>Aporhodopirellula</taxon>
    </lineage>
</organism>
<sequence length="139" mass="14887">MAVATPSWFCLAGCCTIALLGCDAQSQTETGAEEASVKVVYQSNPLANVLIVLKQPADGKPLAHAISARSGRASFQSLPNPEPEQYVVSMESNSDGGWILDSNIMAKFCDSLRLKPFSQVPNQLIELPNRAVRSLSPSH</sequence>